<dbReference type="EMBL" id="VSIV01000177">
    <property type="protein sequence ID" value="TYB33216.1"/>
    <property type="molecule type" value="Genomic_DNA"/>
</dbReference>
<dbReference type="Gene3D" id="1.10.10.10">
    <property type="entry name" value="Winged helix-like DNA-binding domain superfamily/Winged helix DNA-binding domain"/>
    <property type="match status" value="1"/>
</dbReference>
<keyword evidence="4" id="KW-0489">Methyltransferase</keyword>
<evidence type="ECO:0000256" key="6">
    <source>
        <dbReference type="ARBA" id="ARBA00022763"/>
    </source>
</evidence>
<dbReference type="Proteomes" id="UP000323337">
    <property type="component" value="Unassembled WGS sequence"/>
</dbReference>
<proteinExistence type="inferred from homology"/>
<dbReference type="Pfam" id="PF01035">
    <property type="entry name" value="DNA_binding_1"/>
    <property type="match status" value="1"/>
</dbReference>
<comment type="catalytic activity">
    <reaction evidence="1">
        <text>a 4-O-methyl-thymidine in DNA + L-cysteinyl-[protein] = a thymidine in DNA + S-methyl-L-cysteinyl-[protein]</text>
        <dbReference type="Rhea" id="RHEA:53428"/>
        <dbReference type="Rhea" id="RHEA-COMP:10131"/>
        <dbReference type="Rhea" id="RHEA-COMP:10132"/>
        <dbReference type="Rhea" id="RHEA-COMP:13555"/>
        <dbReference type="Rhea" id="RHEA-COMP:13556"/>
        <dbReference type="ChEBI" id="CHEBI:29950"/>
        <dbReference type="ChEBI" id="CHEBI:82612"/>
        <dbReference type="ChEBI" id="CHEBI:137386"/>
        <dbReference type="ChEBI" id="CHEBI:137387"/>
        <dbReference type="EC" id="2.1.1.63"/>
    </reaction>
</comment>
<keyword evidence="6" id="KW-0227">DNA damage</keyword>
<evidence type="ECO:0000256" key="2">
    <source>
        <dbReference type="ARBA" id="ARBA00008711"/>
    </source>
</evidence>
<dbReference type="GO" id="GO:0032259">
    <property type="term" value="P:methylation"/>
    <property type="evidence" value="ECO:0007669"/>
    <property type="project" value="UniProtKB-KW"/>
</dbReference>
<comment type="catalytic activity">
    <reaction evidence="8">
        <text>a 6-O-methyl-2'-deoxyguanosine in DNA + L-cysteinyl-[protein] = S-methyl-L-cysteinyl-[protein] + a 2'-deoxyguanosine in DNA</text>
        <dbReference type="Rhea" id="RHEA:24000"/>
        <dbReference type="Rhea" id="RHEA-COMP:10131"/>
        <dbReference type="Rhea" id="RHEA-COMP:10132"/>
        <dbReference type="Rhea" id="RHEA-COMP:11367"/>
        <dbReference type="Rhea" id="RHEA-COMP:11368"/>
        <dbReference type="ChEBI" id="CHEBI:29950"/>
        <dbReference type="ChEBI" id="CHEBI:82612"/>
        <dbReference type="ChEBI" id="CHEBI:85445"/>
        <dbReference type="ChEBI" id="CHEBI:85448"/>
        <dbReference type="EC" id="2.1.1.63"/>
    </reaction>
</comment>
<dbReference type="InterPro" id="IPR036217">
    <property type="entry name" value="MethylDNA_cys_MeTrfase_DNAb"/>
</dbReference>
<protein>
    <recommendedName>
        <fullName evidence="3">methylated-DNA--[protein]-cysteine S-methyltransferase</fullName>
        <ecNumber evidence="3">2.1.1.63</ecNumber>
    </recommendedName>
</protein>
<dbReference type="EC" id="2.1.1.63" evidence="3"/>
<dbReference type="GO" id="GO:0003908">
    <property type="term" value="F:methylated-DNA-[protein]-cysteine S-methyltransferase activity"/>
    <property type="evidence" value="ECO:0007669"/>
    <property type="project" value="UniProtKB-EC"/>
</dbReference>
<evidence type="ECO:0000256" key="7">
    <source>
        <dbReference type="ARBA" id="ARBA00023204"/>
    </source>
</evidence>
<dbReference type="CDD" id="cd06445">
    <property type="entry name" value="ATase"/>
    <property type="match status" value="1"/>
</dbReference>
<dbReference type="FunFam" id="1.10.10.10:FF:000214">
    <property type="entry name" value="Methylated-DNA--protein-cysteine methyltransferase"/>
    <property type="match status" value="1"/>
</dbReference>
<keyword evidence="5" id="KW-0808">Transferase</keyword>
<organism evidence="10 11">
    <name type="scientific">Flexistipes sinusarabici</name>
    <dbReference type="NCBI Taxonomy" id="2352"/>
    <lineage>
        <taxon>Bacteria</taxon>
        <taxon>Pseudomonadati</taxon>
        <taxon>Deferribacterota</taxon>
        <taxon>Deferribacteres</taxon>
        <taxon>Deferribacterales</taxon>
        <taxon>Flexistipitaceae</taxon>
        <taxon>Flexistipes</taxon>
    </lineage>
</organism>
<evidence type="ECO:0000313" key="11">
    <source>
        <dbReference type="Proteomes" id="UP000323337"/>
    </source>
</evidence>
<gene>
    <name evidence="10" type="ORF">FXF49_07450</name>
</gene>
<dbReference type="InterPro" id="IPR036388">
    <property type="entry name" value="WH-like_DNA-bd_sf"/>
</dbReference>
<dbReference type="PANTHER" id="PTHR10815">
    <property type="entry name" value="METHYLATED-DNA--PROTEIN-CYSTEINE METHYLTRANSFERASE"/>
    <property type="match status" value="1"/>
</dbReference>
<name>A0A5D0MJP9_FLESI</name>
<sequence>MDFYYNFRNIVNLKLSFNDNNNNLDSVSFTSLPVNALLSNNISTKQQEKILHILDDYENNPVIDFSILNFRKMSEFAYDIYSILSRIPIGQTISYSALAVKAGKPGAARAVGTLMNLNAFAIIIPCHRVVGKNNIGGFSSGLKLKEKLLKFEQVFI</sequence>
<evidence type="ECO:0000256" key="5">
    <source>
        <dbReference type="ARBA" id="ARBA00022679"/>
    </source>
</evidence>
<dbReference type="InterPro" id="IPR014048">
    <property type="entry name" value="MethylDNA_cys_MeTrfase_DNA-bd"/>
</dbReference>
<evidence type="ECO:0000256" key="8">
    <source>
        <dbReference type="ARBA" id="ARBA00049348"/>
    </source>
</evidence>
<dbReference type="NCBIfam" id="TIGR00589">
    <property type="entry name" value="ogt"/>
    <property type="match status" value="1"/>
</dbReference>
<comment type="caution">
    <text evidence="10">The sequence shown here is derived from an EMBL/GenBank/DDBJ whole genome shotgun (WGS) entry which is preliminary data.</text>
</comment>
<dbReference type="PROSITE" id="PS00374">
    <property type="entry name" value="MGMT"/>
    <property type="match status" value="1"/>
</dbReference>
<evidence type="ECO:0000259" key="9">
    <source>
        <dbReference type="Pfam" id="PF01035"/>
    </source>
</evidence>
<accession>A0A5D0MJP9</accession>
<dbReference type="PANTHER" id="PTHR10815:SF13">
    <property type="entry name" value="METHYLATED-DNA--PROTEIN-CYSTEINE METHYLTRANSFERASE"/>
    <property type="match status" value="1"/>
</dbReference>
<dbReference type="AlphaFoldDB" id="A0A5D0MJP9"/>
<dbReference type="SUPFAM" id="SSF46767">
    <property type="entry name" value="Methylated DNA-protein cysteine methyltransferase, C-terminal domain"/>
    <property type="match status" value="1"/>
</dbReference>
<evidence type="ECO:0000256" key="1">
    <source>
        <dbReference type="ARBA" id="ARBA00001286"/>
    </source>
</evidence>
<comment type="similarity">
    <text evidence="2">Belongs to the MGMT family.</text>
</comment>
<evidence type="ECO:0000256" key="4">
    <source>
        <dbReference type="ARBA" id="ARBA00022603"/>
    </source>
</evidence>
<keyword evidence="7" id="KW-0234">DNA repair</keyword>
<dbReference type="GO" id="GO:0006281">
    <property type="term" value="P:DNA repair"/>
    <property type="evidence" value="ECO:0007669"/>
    <property type="project" value="UniProtKB-KW"/>
</dbReference>
<evidence type="ECO:0000313" key="10">
    <source>
        <dbReference type="EMBL" id="TYB33216.1"/>
    </source>
</evidence>
<dbReference type="InterPro" id="IPR001497">
    <property type="entry name" value="MethylDNA_cys_MeTrfase_AS"/>
</dbReference>
<dbReference type="RefSeq" id="WP_303701275.1">
    <property type="nucleotide sequence ID" value="NZ_VSIV01000177.1"/>
</dbReference>
<feature type="domain" description="Methylated-DNA-[protein]-cysteine S-methyltransferase DNA binding" evidence="9">
    <location>
        <begin position="76"/>
        <end position="154"/>
    </location>
</feature>
<reference evidence="10 11" key="1">
    <citation type="submission" date="2019-08" db="EMBL/GenBank/DDBJ databases">
        <title>Genomic characterization of a novel candidate phylum (ARYD3) from a high temperature, high salinity tertiary oil reservoir in north central Oklahoma, USA.</title>
        <authorList>
            <person name="Youssef N.H."/>
            <person name="Yadav A."/>
            <person name="Elshahed M.S."/>
        </authorList>
    </citation>
    <scope>NUCLEOTIDE SEQUENCE [LARGE SCALE GENOMIC DNA]</scope>
    <source>
        <strain evidence="10">ARYD1</strain>
    </source>
</reference>
<evidence type="ECO:0000256" key="3">
    <source>
        <dbReference type="ARBA" id="ARBA00011918"/>
    </source>
</evidence>